<dbReference type="Pfam" id="PF00583">
    <property type="entry name" value="Acetyltransf_1"/>
    <property type="match status" value="1"/>
</dbReference>
<dbReference type="PROSITE" id="PS51186">
    <property type="entry name" value="GNAT"/>
    <property type="match status" value="1"/>
</dbReference>
<proteinExistence type="predicted"/>
<evidence type="ECO:0000313" key="3">
    <source>
        <dbReference type="Proteomes" id="UP001056500"/>
    </source>
</evidence>
<sequence length="150" mass="17316">MAELTVVRQIQYDELNQLLSLYKHLNQEDPELIHDNILKAHWDEIYNDPNMHYIVVEVNGKIVSSCVLVIIKNLTRNARSYGLIENVVTHSDYRRNGYGKLALSKALEIAWNTNCYKVMLLTGSKKEETLRFYEEAGFRKGLKTGFIAVP</sequence>
<keyword evidence="3" id="KW-1185">Reference proteome</keyword>
<reference evidence="2" key="1">
    <citation type="submission" date="2022-06" db="EMBL/GenBank/DDBJ databases">
        <title>Genome sequencing of Brevibacillus sp. BB3-R1.</title>
        <authorList>
            <person name="Heo J."/>
            <person name="Lee D."/>
            <person name="Won M."/>
            <person name="Han B.-H."/>
            <person name="Hong S.-B."/>
            <person name="Kwon S.-W."/>
        </authorList>
    </citation>
    <scope>NUCLEOTIDE SEQUENCE</scope>
    <source>
        <strain evidence="2">BB3-R1</strain>
    </source>
</reference>
<dbReference type="CDD" id="cd04301">
    <property type="entry name" value="NAT_SF"/>
    <property type="match status" value="1"/>
</dbReference>
<dbReference type="EC" id="2.3.1.-" evidence="2"/>
<keyword evidence="2" id="KW-0012">Acyltransferase</keyword>
<dbReference type="InterPro" id="IPR016181">
    <property type="entry name" value="Acyl_CoA_acyltransferase"/>
</dbReference>
<dbReference type="InterPro" id="IPR000182">
    <property type="entry name" value="GNAT_dom"/>
</dbReference>
<name>A0ABY4WFS7_9BACL</name>
<dbReference type="PANTHER" id="PTHR13355:SF15">
    <property type="entry name" value="GCN5-RELATED N-ACETYLTRANSFERASE 3, CHLOROPLASTIC"/>
    <property type="match status" value="1"/>
</dbReference>
<dbReference type="GO" id="GO:0016746">
    <property type="term" value="F:acyltransferase activity"/>
    <property type="evidence" value="ECO:0007669"/>
    <property type="project" value="UniProtKB-KW"/>
</dbReference>
<dbReference type="EMBL" id="CP098755">
    <property type="protein sequence ID" value="USG65997.1"/>
    <property type="molecule type" value="Genomic_DNA"/>
</dbReference>
<dbReference type="Gene3D" id="3.40.630.30">
    <property type="match status" value="1"/>
</dbReference>
<protein>
    <submittedName>
        <fullName evidence="2">GNAT family N-acetyltransferase</fullName>
        <ecNumber evidence="2">2.3.1.-</ecNumber>
    </submittedName>
</protein>
<evidence type="ECO:0000259" key="1">
    <source>
        <dbReference type="PROSITE" id="PS51186"/>
    </source>
</evidence>
<organism evidence="2 3">
    <name type="scientific">Brevibacillus ruminantium</name>
    <dbReference type="NCBI Taxonomy" id="2950604"/>
    <lineage>
        <taxon>Bacteria</taxon>
        <taxon>Bacillati</taxon>
        <taxon>Bacillota</taxon>
        <taxon>Bacilli</taxon>
        <taxon>Bacillales</taxon>
        <taxon>Paenibacillaceae</taxon>
        <taxon>Brevibacillus</taxon>
    </lineage>
</organism>
<accession>A0ABY4WFS7</accession>
<dbReference type="PANTHER" id="PTHR13355">
    <property type="entry name" value="GLUCOSAMINE 6-PHOSPHATE N-ACETYLTRANSFERASE"/>
    <property type="match status" value="1"/>
</dbReference>
<feature type="domain" description="N-acetyltransferase" evidence="1">
    <location>
        <begin position="5"/>
        <end position="150"/>
    </location>
</feature>
<evidence type="ECO:0000313" key="2">
    <source>
        <dbReference type="EMBL" id="USG65997.1"/>
    </source>
</evidence>
<dbReference type="InterPro" id="IPR039143">
    <property type="entry name" value="GNPNAT1-like"/>
</dbReference>
<dbReference type="SUPFAM" id="SSF55729">
    <property type="entry name" value="Acyl-CoA N-acyltransferases (Nat)"/>
    <property type="match status" value="1"/>
</dbReference>
<gene>
    <name evidence="2" type="ORF">NDK47_01165</name>
</gene>
<keyword evidence="2" id="KW-0808">Transferase</keyword>
<dbReference type="Proteomes" id="UP001056500">
    <property type="component" value="Chromosome"/>
</dbReference>
<dbReference type="RefSeq" id="WP_251873081.1">
    <property type="nucleotide sequence ID" value="NZ_CP098755.1"/>
</dbReference>